<reference evidence="1 2" key="1">
    <citation type="submission" date="2015-01" db="EMBL/GenBank/DDBJ databases">
        <title>Vibrio sp. C5 JCM 19232 whole genome shotgun sequence.</title>
        <authorList>
            <person name="Sawabe T."/>
            <person name="Meirelles P."/>
            <person name="Feng G."/>
            <person name="Sayaka M."/>
            <person name="Hattori M."/>
            <person name="Ohkuma M."/>
        </authorList>
    </citation>
    <scope>NUCLEOTIDE SEQUENCE [LARGE SCALE GENOMIC DNA]</scope>
    <source>
        <strain evidence="1 2">JCM19232</strain>
    </source>
</reference>
<dbReference type="AlphaFoldDB" id="A0A0B8P0A8"/>
<dbReference type="EMBL" id="BBSA01000001">
    <property type="protein sequence ID" value="GAM60230.1"/>
    <property type="molecule type" value="Genomic_DNA"/>
</dbReference>
<dbReference type="Proteomes" id="UP000031670">
    <property type="component" value="Unassembled WGS sequence"/>
</dbReference>
<gene>
    <name evidence="1" type="ORF">JCM19232_563</name>
</gene>
<proteinExistence type="predicted"/>
<sequence length="72" mass="8339">MDQSNDRVQVELCSEKLEQLIQEGHICASQIRCLNSESKQTVWQMCLKICGKKMCQAQCIAVKRKQLKDRLL</sequence>
<name>A0A0B8P0A8_9VIBR</name>
<protein>
    <submittedName>
        <fullName evidence="1">Uncharacterized protein</fullName>
    </submittedName>
</protein>
<accession>A0A0B8P0A8</accession>
<evidence type="ECO:0000313" key="2">
    <source>
        <dbReference type="Proteomes" id="UP000031670"/>
    </source>
</evidence>
<comment type="caution">
    <text evidence="1">The sequence shown here is derived from an EMBL/GenBank/DDBJ whole genome shotgun (WGS) entry which is preliminary data.</text>
</comment>
<evidence type="ECO:0000313" key="1">
    <source>
        <dbReference type="EMBL" id="GAM60230.1"/>
    </source>
</evidence>
<reference evidence="1 2" key="2">
    <citation type="submission" date="2015-01" db="EMBL/GenBank/DDBJ databases">
        <authorList>
            <consortium name="NBRP consortium"/>
            <person name="Sawabe T."/>
            <person name="Meirelles P."/>
            <person name="Feng G."/>
            <person name="Sayaka M."/>
            <person name="Hattori M."/>
            <person name="Ohkuma M."/>
        </authorList>
    </citation>
    <scope>NUCLEOTIDE SEQUENCE [LARGE SCALE GENOMIC DNA]</scope>
    <source>
        <strain evidence="1 2">JCM19232</strain>
    </source>
</reference>
<organism evidence="1 2">
    <name type="scientific">Vibrio ishigakensis</name>
    <dbReference type="NCBI Taxonomy" id="1481914"/>
    <lineage>
        <taxon>Bacteria</taxon>
        <taxon>Pseudomonadati</taxon>
        <taxon>Pseudomonadota</taxon>
        <taxon>Gammaproteobacteria</taxon>
        <taxon>Vibrionales</taxon>
        <taxon>Vibrionaceae</taxon>
        <taxon>Vibrio</taxon>
    </lineage>
</organism>